<dbReference type="SUPFAM" id="SSF48371">
    <property type="entry name" value="ARM repeat"/>
    <property type="match status" value="1"/>
</dbReference>
<accession>A0A0C2IA89</accession>
<sequence length="702" mass="81355">MFNDILAIKIKQSKEDIDKSSDLVTKKTAIIFMKQVLLEYKSSSDICKDAMKLRRLTEVKTVCRDFMYDLMITSKDDLFIKEIIDLATDIGGDAPTSNILACKEILPKWNSLLEADTEKLNRINSCGTCIVTYIEETELSNGEESENHYRFYASLLEDLRPLVDERIQNNGEQWLQFHNEICKFFMQLDDYSNSSDSPQFKYFVEKYCRAFATQSVKAVFLLKSIEGELQEGLKDNFVVEIRANMLRSLITVFRFIPVQPLLNDVVSLIRSSESDYAKLKITADTYFPTDFREIIEMICNIPPDISPLLIDKFCECFKDFIYHYNNQENINDLAIVVLDTIYKWLGHVPGPAFNLCTNQKCYSEASVDDFLSDIDDDTNDPTSSDSARLALFTMTAFSKIIHGIIGMSTPPDSRPIFEKAIELCMTLIDRFEDNEEICGITCDVLTDVLFKSCSVYSDHEKSFEKLLRLYQNSGFACYVDAFVFWTRVYRRNVSGTKWFFNHSMTIFEQSCDFLLKEDINRHHHLLLLIMLLLQTILQNQYDDMLKKIYFEKLIDLACRGLLCQEQFPYQCCLFVLEYLFTRSYFPSIKPAQRAKVKTVRLFKTYFSQIVKNCIENILTHENDRYVYLSGSLLHTMNNAEMYGIKTGLKIGEELMTESLENYRDKIVNFESTRSELKSIINAHTKDVAGNLSKTLNSKLKHK</sequence>
<name>A0A0C2IA89_THEKT</name>
<comment type="caution">
    <text evidence="1">The sequence shown here is derived from an EMBL/GenBank/DDBJ whole genome shotgun (WGS) entry which is preliminary data.</text>
</comment>
<evidence type="ECO:0000313" key="1">
    <source>
        <dbReference type="EMBL" id="KII62213.1"/>
    </source>
</evidence>
<dbReference type="InterPro" id="IPR011989">
    <property type="entry name" value="ARM-like"/>
</dbReference>
<dbReference type="EMBL" id="JWZT01005068">
    <property type="protein sequence ID" value="KII62213.1"/>
    <property type="molecule type" value="Genomic_DNA"/>
</dbReference>
<gene>
    <name evidence="1" type="ORF">RF11_06584</name>
</gene>
<keyword evidence="2" id="KW-1185">Reference proteome</keyword>
<proteinExistence type="predicted"/>
<reference evidence="1 2" key="1">
    <citation type="journal article" date="2014" name="Genome Biol. Evol.">
        <title>The genome of the myxosporean Thelohanellus kitauei shows adaptations to nutrient acquisition within its fish host.</title>
        <authorList>
            <person name="Yang Y."/>
            <person name="Xiong J."/>
            <person name="Zhou Z."/>
            <person name="Huo F."/>
            <person name="Miao W."/>
            <person name="Ran C."/>
            <person name="Liu Y."/>
            <person name="Zhang J."/>
            <person name="Feng J."/>
            <person name="Wang M."/>
            <person name="Wang M."/>
            <person name="Wang L."/>
            <person name="Yao B."/>
        </authorList>
    </citation>
    <scope>NUCLEOTIDE SEQUENCE [LARGE SCALE GENOMIC DNA]</scope>
    <source>
        <strain evidence="1">Wuqing</strain>
    </source>
</reference>
<dbReference type="Gene3D" id="1.25.10.10">
    <property type="entry name" value="Leucine-rich Repeat Variant"/>
    <property type="match status" value="1"/>
</dbReference>
<dbReference type="InterPro" id="IPR016024">
    <property type="entry name" value="ARM-type_fold"/>
</dbReference>
<organism evidence="1 2">
    <name type="scientific">Thelohanellus kitauei</name>
    <name type="common">Myxosporean</name>
    <dbReference type="NCBI Taxonomy" id="669202"/>
    <lineage>
        <taxon>Eukaryota</taxon>
        <taxon>Metazoa</taxon>
        <taxon>Cnidaria</taxon>
        <taxon>Myxozoa</taxon>
        <taxon>Myxosporea</taxon>
        <taxon>Bivalvulida</taxon>
        <taxon>Platysporina</taxon>
        <taxon>Myxobolidae</taxon>
        <taxon>Thelohanellus</taxon>
    </lineage>
</organism>
<dbReference type="AlphaFoldDB" id="A0A0C2IA89"/>
<dbReference type="Proteomes" id="UP000031668">
    <property type="component" value="Unassembled WGS sequence"/>
</dbReference>
<evidence type="ECO:0000313" key="2">
    <source>
        <dbReference type="Proteomes" id="UP000031668"/>
    </source>
</evidence>
<protein>
    <submittedName>
        <fullName evidence="1">Uncharacterized protein</fullName>
    </submittedName>
</protein>